<keyword evidence="4" id="KW-1185">Reference proteome</keyword>
<comment type="caution">
    <text evidence="3">The sequence shown here is derived from an EMBL/GenBank/DDBJ whole genome shotgun (WGS) entry which is preliminary data.</text>
</comment>
<evidence type="ECO:0000259" key="2">
    <source>
        <dbReference type="SMART" id="SM01204"/>
    </source>
</evidence>
<proteinExistence type="predicted"/>
<feature type="domain" description="FIST" evidence="1">
    <location>
        <begin position="27"/>
        <end position="220"/>
    </location>
</feature>
<evidence type="ECO:0000313" key="3">
    <source>
        <dbReference type="EMBL" id="EOZ96608.1"/>
    </source>
</evidence>
<gene>
    <name evidence="3" type="ORF">A33Q_2378</name>
</gene>
<dbReference type="Pfam" id="PF08495">
    <property type="entry name" value="FIST"/>
    <property type="match status" value="1"/>
</dbReference>
<accession>S2E399</accession>
<dbReference type="EMBL" id="ALWO02000033">
    <property type="protein sequence ID" value="EOZ96608.1"/>
    <property type="molecule type" value="Genomic_DNA"/>
</dbReference>
<name>S2E399_INDAL</name>
<dbReference type="Proteomes" id="UP000006073">
    <property type="component" value="Unassembled WGS sequence"/>
</dbReference>
<protein>
    <recommendedName>
        <fullName evidence="5">FIST C domain-containing protein</fullName>
    </recommendedName>
</protein>
<evidence type="ECO:0000313" key="4">
    <source>
        <dbReference type="Proteomes" id="UP000006073"/>
    </source>
</evidence>
<dbReference type="PANTHER" id="PTHR40252:SF2">
    <property type="entry name" value="BLR0328 PROTEIN"/>
    <property type="match status" value="1"/>
</dbReference>
<dbReference type="InterPro" id="IPR019494">
    <property type="entry name" value="FIST_C"/>
</dbReference>
<feature type="domain" description="FIST C-domain" evidence="2">
    <location>
        <begin position="221"/>
        <end position="361"/>
    </location>
</feature>
<dbReference type="eggNOG" id="COG3287">
    <property type="taxonomic scope" value="Bacteria"/>
</dbReference>
<dbReference type="PANTHER" id="PTHR40252">
    <property type="entry name" value="BLR0328 PROTEIN"/>
    <property type="match status" value="1"/>
</dbReference>
<dbReference type="SMART" id="SM01204">
    <property type="entry name" value="FIST_C"/>
    <property type="match status" value="1"/>
</dbReference>
<organism evidence="3 4">
    <name type="scientific">Indibacter alkaliphilus (strain CCUG 57479 / KCTC 22604 / LW1)</name>
    <dbReference type="NCBI Taxonomy" id="1189612"/>
    <lineage>
        <taxon>Bacteria</taxon>
        <taxon>Pseudomonadati</taxon>
        <taxon>Bacteroidota</taxon>
        <taxon>Cytophagia</taxon>
        <taxon>Cytophagales</taxon>
        <taxon>Cyclobacteriaceae</taxon>
    </lineage>
</organism>
<dbReference type="STRING" id="1189612.A33Q_2378"/>
<dbReference type="InterPro" id="IPR013702">
    <property type="entry name" value="FIST_domain_N"/>
</dbReference>
<dbReference type="RefSeq" id="WP_009033976.1">
    <property type="nucleotide sequence ID" value="NZ_ALWO02000033.1"/>
</dbReference>
<dbReference type="Pfam" id="PF10442">
    <property type="entry name" value="FIST_C"/>
    <property type="match status" value="1"/>
</dbReference>
<sequence>MKAKSIKGKSTEEIKTALAQSMADGFKPTLGFIFVPTHFQYNGIVDILDEHNIAIFGANTPDKFTDQGMENELATILLLDLDPTFFRIVIESLPVSDYEAGVNTARKIGQTGCSQFKRPAFILSVAQAEVPGEALAEGFLSGAGDDAKVIGGFSGGKPYWSDHAVFTNKEQSQQGLICLIVDQDQVEVHGLAVSGWKPVGTPKTVTRSEGNWVYTIDDEPALDVLLRFTGAKVDMNESDDLLMQIGTYPLQVIGNEGSPAMKPPLMFNKETGAVLCGGQIPEGAKIRFSLPPDFDIVETVIDSARDVKEQVLPEADALLVFSCIGRQMSLGPMIEDEINGLNEVWKVPMIGYFSLGEFGATKGGKATFQGTTCSWVTLKENNFTKKH</sequence>
<reference evidence="3 4" key="1">
    <citation type="journal article" date="2013" name="Genome Announc.">
        <title>Draft Genome Sequence of Indibacter alkaliphilus Strain LW1T, Isolated from Lonar Lake, a Haloalkaline Lake in the Buldana District of Maharashtra, India.</title>
        <authorList>
            <person name="Singh A."/>
            <person name="Kumar Jangir P."/>
            <person name="Sharma R."/>
            <person name="Singh A."/>
            <person name="Kumar Pinnaka A."/>
            <person name="Shivaji S."/>
        </authorList>
    </citation>
    <scope>NUCLEOTIDE SEQUENCE [LARGE SCALE GENOMIC DNA]</scope>
    <source>
        <strain evidence="4">CCUG 57479 / KCTC 22604 / LW1</strain>
    </source>
</reference>
<evidence type="ECO:0008006" key="5">
    <source>
        <dbReference type="Google" id="ProtNLM"/>
    </source>
</evidence>
<dbReference type="SMART" id="SM00897">
    <property type="entry name" value="FIST"/>
    <property type="match status" value="1"/>
</dbReference>
<evidence type="ECO:0000259" key="1">
    <source>
        <dbReference type="SMART" id="SM00897"/>
    </source>
</evidence>
<dbReference type="OrthoDB" id="9770435at2"/>
<dbReference type="AlphaFoldDB" id="S2E399"/>